<evidence type="ECO:0000256" key="4">
    <source>
        <dbReference type="ARBA" id="ARBA00022989"/>
    </source>
</evidence>
<dbReference type="AlphaFoldDB" id="A0A8H7QA00"/>
<feature type="transmembrane region" description="Helical" evidence="6">
    <location>
        <begin position="23"/>
        <end position="44"/>
    </location>
</feature>
<feature type="non-terminal residue" evidence="8">
    <location>
        <position position="1"/>
    </location>
</feature>
<dbReference type="GO" id="GO:0022857">
    <property type="term" value="F:transmembrane transporter activity"/>
    <property type="evidence" value="ECO:0007669"/>
    <property type="project" value="InterPro"/>
</dbReference>
<evidence type="ECO:0000313" key="9">
    <source>
        <dbReference type="Proteomes" id="UP000612746"/>
    </source>
</evidence>
<dbReference type="PROSITE" id="PS50850">
    <property type="entry name" value="MFS"/>
    <property type="match status" value="1"/>
</dbReference>
<comment type="caution">
    <text evidence="8">The sequence shown here is derived from an EMBL/GenBank/DDBJ whole genome shotgun (WGS) entry which is preliminary data.</text>
</comment>
<dbReference type="InterPro" id="IPR020846">
    <property type="entry name" value="MFS_dom"/>
</dbReference>
<feature type="domain" description="Major facilitator superfamily (MFS) profile" evidence="7">
    <location>
        <begin position="1"/>
        <end position="308"/>
    </location>
</feature>
<dbReference type="InterPro" id="IPR011701">
    <property type="entry name" value="MFS"/>
</dbReference>
<keyword evidence="9" id="KW-1185">Reference proteome</keyword>
<comment type="subcellular location">
    <subcellularLocation>
        <location evidence="1">Membrane</location>
        <topology evidence="1">Multi-pass membrane protein</topology>
    </subcellularLocation>
</comment>
<dbReference type="EMBL" id="JAEPRA010000002">
    <property type="protein sequence ID" value="KAG2188531.1"/>
    <property type="molecule type" value="Genomic_DNA"/>
</dbReference>
<dbReference type="SUPFAM" id="SSF103473">
    <property type="entry name" value="MFS general substrate transporter"/>
    <property type="match status" value="1"/>
</dbReference>
<keyword evidence="5 6" id="KW-0472">Membrane</keyword>
<dbReference type="PANTHER" id="PTHR43791">
    <property type="entry name" value="PERMEASE-RELATED"/>
    <property type="match status" value="1"/>
</dbReference>
<evidence type="ECO:0000256" key="2">
    <source>
        <dbReference type="ARBA" id="ARBA00022448"/>
    </source>
</evidence>
<dbReference type="Pfam" id="PF07690">
    <property type="entry name" value="MFS_1"/>
    <property type="match status" value="1"/>
</dbReference>
<feature type="transmembrane region" description="Helical" evidence="6">
    <location>
        <begin position="223"/>
        <end position="242"/>
    </location>
</feature>
<gene>
    <name evidence="8" type="ORF">INT44_001285</name>
</gene>
<accession>A0A8H7QA00</accession>
<sequence length="308" mass="34152">MMISSEFLILCVYVKDGICRLRFFLGVFEAGIGPGVPLYLSFWYERDEMAKRVSAYFSFSTIAGALGGLVAYATFTNLQHTLGLKSWQWLFIIEGVPTILTGLLSFFILPDYPASASLKWLTEDEKALAIDRMQGNISRRDEGFDMKQFKDAIADYKNWLTALISLGLHVPLTSFLFFLPTFIQSMGFSVMTSQLMTIPPYLAAFVAILIASSSADRTMQRGLHIFVLSGIAAFGYVLAFIPSIWGKYIGIVLTGMGVYGALPILMAWTADNQYGHTKRATGLALTNMIGQSFSMLGTQVCYKLSAWI</sequence>
<protein>
    <recommendedName>
        <fullName evidence="7">Major facilitator superfamily (MFS) profile domain-containing protein</fullName>
    </recommendedName>
</protein>
<name>A0A8H7QA00_9FUNG</name>
<feature type="transmembrane region" description="Helical" evidence="6">
    <location>
        <begin position="159"/>
        <end position="179"/>
    </location>
</feature>
<evidence type="ECO:0000256" key="3">
    <source>
        <dbReference type="ARBA" id="ARBA00022692"/>
    </source>
</evidence>
<reference evidence="8" key="1">
    <citation type="submission" date="2020-12" db="EMBL/GenBank/DDBJ databases">
        <title>Metabolic potential, ecology and presence of endohyphal bacteria is reflected in genomic diversity of Mucoromycotina.</title>
        <authorList>
            <person name="Muszewska A."/>
            <person name="Okrasinska A."/>
            <person name="Steczkiewicz K."/>
            <person name="Drgas O."/>
            <person name="Orlowska M."/>
            <person name="Perlinska-Lenart U."/>
            <person name="Aleksandrzak-Piekarczyk T."/>
            <person name="Szatraj K."/>
            <person name="Zielenkiewicz U."/>
            <person name="Pilsyk S."/>
            <person name="Malc E."/>
            <person name="Mieczkowski P."/>
            <person name="Kruszewska J.S."/>
            <person name="Biernat P."/>
            <person name="Pawlowska J."/>
        </authorList>
    </citation>
    <scope>NUCLEOTIDE SEQUENCE</scope>
    <source>
        <strain evidence="8">WA0000051536</strain>
    </source>
</reference>
<dbReference type="GO" id="GO:0016020">
    <property type="term" value="C:membrane"/>
    <property type="evidence" value="ECO:0007669"/>
    <property type="project" value="UniProtKB-SubCell"/>
</dbReference>
<evidence type="ECO:0000256" key="1">
    <source>
        <dbReference type="ARBA" id="ARBA00004141"/>
    </source>
</evidence>
<feature type="transmembrane region" description="Helical" evidence="6">
    <location>
        <begin position="87"/>
        <end position="109"/>
    </location>
</feature>
<proteinExistence type="predicted"/>
<evidence type="ECO:0000259" key="7">
    <source>
        <dbReference type="PROSITE" id="PS50850"/>
    </source>
</evidence>
<dbReference type="PANTHER" id="PTHR43791:SF36">
    <property type="entry name" value="TRANSPORTER, PUTATIVE (AFU_ORTHOLOGUE AFUA_6G08340)-RELATED"/>
    <property type="match status" value="1"/>
</dbReference>
<dbReference type="Proteomes" id="UP000612746">
    <property type="component" value="Unassembled WGS sequence"/>
</dbReference>
<evidence type="ECO:0000256" key="6">
    <source>
        <dbReference type="SAM" id="Phobius"/>
    </source>
</evidence>
<dbReference type="InterPro" id="IPR036259">
    <property type="entry name" value="MFS_trans_sf"/>
</dbReference>
<feature type="transmembrane region" description="Helical" evidence="6">
    <location>
        <begin position="56"/>
        <end position="75"/>
    </location>
</feature>
<keyword evidence="4 6" id="KW-1133">Transmembrane helix</keyword>
<dbReference type="Gene3D" id="1.20.1250.20">
    <property type="entry name" value="MFS general substrate transporter like domains"/>
    <property type="match status" value="1"/>
</dbReference>
<feature type="transmembrane region" description="Helical" evidence="6">
    <location>
        <begin position="191"/>
        <end position="211"/>
    </location>
</feature>
<evidence type="ECO:0000256" key="5">
    <source>
        <dbReference type="ARBA" id="ARBA00023136"/>
    </source>
</evidence>
<evidence type="ECO:0000313" key="8">
    <source>
        <dbReference type="EMBL" id="KAG2188531.1"/>
    </source>
</evidence>
<keyword evidence="2" id="KW-0813">Transport</keyword>
<feature type="transmembrane region" description="Helical" evidence="6">
    <location>
        <begin position="248"/>
        <end position="270"/>
    </location>
</feature>
<keyword evidence="3 6" id="KW-0812">Transmembrane</keyword>
<organism evidence="8 9">
    <name type="scientific">Umbelopsis vinacea</name>
    <dbReference type="NCBI Taxonomy" id="44442"/>
    <lineage>
        <taxon>Eukaryota</taxon>
        <taxon>Fungi</taxon>
        <taxon>Fungi incertae sedis</taxon>
        <taxon>Mucoromycota</taxon>
        <taxon>Mucoromycotina</taxon>
        <taxon>Umbelopsidomycetes</taxon>
        <taxon>Umbelopsidales</taxon>
        <taxon>Umbelopsidaceae</taxon>
        <taxon>Umbelopsis</taxon>
    </lineage>
</organism>
<dbReference type="OrthoDB" id="2962993at2759"/>